<evidence type="ECO:0000313" key="1">
    <source>
        <dbReference type="EMBL" id="CAG8755182.1"/>
    </source>
</evidence>
<dbReference type="Proteomes" id="UP000789525">
    <property type="component" value="Unassembled WGS sequence"/>
</dbReference>
<dbReference type="EMBL" id="CAJVPT010055445">
    <property type="protein sequence ID" value="CAG8755182.1"/>
    <property type="molecule type" value="Genomic_DNA"/>
</dbReference>
<comment type="caution">
    <text evidence="1">The sequence shown here is derived from an EMBL/GenBank/DDBJ whole genome shotgun (WGS) entry which is preliminary data.</text>
</comment>
<proteinExistence type="predicted"/>
<protein>
    <submittedName>
        <fullName evidence="1">10830_t:CDS:1</fullName>
    </submittedName>
</protein>
<evidence type="ECO:0000313" key="2">
    <source>
        <dbReference type="Proteomes" id="UP000789525"/>
    </source>
</evidence>
<name>A0ACA9QJC4_9GLOM</name>
<feature type="non-terminal residue" evidence="1">
    <location>
        <position position="1"/>
    </location>
</feature>
<gene>
    <name evidence="1" type="ORF">ACOLOM_LOCUS12914</name>
</gene>
<sequence length="200" mass="22640">VDQDTGLFNEFLTLWRYSSFGWSNPSDGDLVLPSRDVASTCYLMVHLALCNESRYIWAEKRLSPSSHNTSPERPSRPFAYLSRLLKSADWVEPCTSRRLPGTNVRKCSGHLAYDDQNTGSMQQPFDPLHDKSSCLKPHMGNGFPLLDFDSTTYDKLRFIAAMLSIVHNYAEGECSGGTMTRVHEVRADHIRDAADKGNYW</sequence>
<organism evidence="1 2">
    <name type="scientific">Acaulospora colombiana</name>
    <dbReference type="NCBI Taxonomy" id="27376"/>
    <lineage>
        <taxon>Eukaryota</taxon>
        <taxon>Fungi</taxon>
        <taxon>Fungi incertae sedis</taxon>
        <taxon>Mucoromycota</taxon>
        <taxon>Glomeromycotina</taxon>
        <taxon>Glomeromycetes</taxon>
        <taxon>Diversisporales</taxon>
        <taxon>Acaulosporaceae</taxon>
        <taxon>Acaulospora</taxon>
    </lineage>
</organism>
<accession>A0ACA9QJC4</accession>
<feature type="non-terminal residue" evidence="1">
    <location>
        <position position="200"/>
    </location>
</feature>
<keyword evidence="2" id="KW-1185">Reference proteome</keyword>
<reference evidence="1" key="1">
    <citation type="submission" date="2021-06" db="EMBL/GenBank/DDBJ databases">
        <authorList>
            <person name="Kallberg Y."/>
            <person name="Tangrot J."/>
            <person name="Rosling A."/>
        </authorList>
    </citation>
    <scope>NUCLEOTIDE SEQUENCE</scope>
    <source>
        <strain evidence="1">CL356</strain>
    </source>
</reference>